<reference evidence="2" key="1">
    <citation type="submission" date="2021-01" db="EMBL/GenBank/DDBJ databases">
        <authorList>
            <person name="Corre E."/>
            <person name="Pelletier E."/>
            <person name="Niang G."/>
            <person name="Scheremetjew M."/>
            <person name="Finn R."/>
            <person name="Kale V."/>
            <person name="Holt S."/>
            <person name="Cochrane G."/>
            <person name="Meng A."/>
            <person name="Brown T."/>
            <person name="Cohen L."/>
        </authorList>
    </citation>
    <scope>NUCLEOTIDE SEQUENCE</scope>
    <source>
        <strain evidence="2">MM31A-1</strain>
    </source>
</reference>
<feature type="transmembrane region" description="Helical" evidence="1">
    <location>
        <begin position="58"/>
        <end position="80"/>
    </location>
</feature>
<accession>A0A7S3QJ54</accession>
<gene>
    <name evidence="2" type="ORF">CDEB00056_LOCUS23983</name>
</gene>
<proteinExistence type="predicted"/>
<feature type="transmembrane region" description="Helical" evidence="1">
    <location>
        <begin position="117"/>
        <end position="135"/>
    </location>
</feature>
<feature type="transmembrane region" description="Helical" evidence="1">
    <location>
        <begin position="92"/>
        <end position="111"/>
    </location>
</feature>
<evidence type="ECO:0000256" key="1">
    <source>
        <dbReference type="SAM" id="Phobius"/>
    </source>
</evidence>
<name>A0A7S3QJ54_9STRA</name>
<dbReference type="EMBL" id="HBIO01031292">
    <property type="protein sequence ID" value="CAE0479129.1"/>
    <property type="molecule type" value="Transcribed_RNA"/>
</dbReference>
<feature type="transmembrane region" description="Helical" evidence="1">
    <location>
        <begin position="183"/>
        <end position="203"/>
    </location>
</feature>
<keyword evidence="1" id="KW-1133">Transmembrane helix</keyword>
<organism evidence="2">
    <name type="scientific">Chaetoceros debilis</name>
    <dbReference type="NCBI Taxonomy" id="122233"/>
    <lineage>
        <taxon>Eukaryota</taxon>
        <taxon>Sar</taxon>
        <taxon>Stramenopiles</taxon>
        <taxon>Ochrophyta</taxon>
        <taxon>Bacillariophyta</taxon>
        <taxon>Coscinodiscophyceae</taxon>
        <taxon>Chaetocerotophycidae</taxon>
        <taxon>Chaetocerotales</taxon>
        <taxon>Chaetocerotaceae</taxon>
        <taxon>Chaetoceros</taxon>
    </lineage>
</organism>
<keyword evidence="1" id="KW-0472">Membrane</keyword>
<feature type="transmembrane region" description="Helical" evidence="1">
    <location>
        <begin position="209"/>
        <end position="232"/>
    </location>
</feature>
<dbReference type="AlphaFoldDB" id="A0A7S3QJ54"/>
<protein>
    <submittedName>
        <fullName evidence="2">Uncharacterized protein</fullName>
    </submittedName>
</protein>
<sequence>MDQLNRVNYLNLLAFSINFVLHTTSQFGIDTATNTHMACWFTIRSLYQYKSFLSPMKVTGVVMSEVLVLFQGIFGIIQMMPPYRSLPLVQDGVGYWYFASAVCQACCILGFQTFFDGIFSTFFVVCHLFCLLMILKKQQDVEGVRLPTCSYSSFGVLHQQVDTSAMEEYWLLRIPFALQASSSTFVLVWALNIVCTFFFTTVMPLSAPLLFQIGMFVACLAWFVGFSANTLLCKEGKPFYPLALVLSWELVS</sequence>
<keyword evidence="1" id="KW-0812">Transmembrane</keyword>
<evidence type="ECO:0000313" key="2">
    <source>
        <dbReference type="EMBL" id="CAE0479129.1"/>
    </source>
</evidence>